<dbReference type="EMBL" id="CP000885">
    <property type="protein sequence ID" value="ABX41386.1"/>
    <property type="molecule type" value="Genomic_DNA"/>
</dbReference>
<keyword evidence="5" id="KW-1003">Cell membrane</keyword>
<dbReference type="HOGENOM" id="CLU_089201_2_0_9"/>
<evidence type="ECO:0000256" key="4">
    <source>
        <dbReference type="ARBA" id="ARBA00023136"/>
    </source>
</evidence>
<dbReference type="Pfam" id="PF01061">
    <property type="entry name" value="ABC2_membrane"/>
    <property type="match status" value="1"/>
</dbReference>
<comment type="subcellular location">
    <subcellularLocation>
        <location evidence="5">Cell membrane</location>
        <topology evidence="5">Multi-pass membrane protein</topology>
    </subcellularLocation>
    <subcellularLocation>
        <location evidence="1">Membrane</location>
        <topology evidence="1">Multi-pass membrane protein</topology>
    </subcellularLocation>
</comment>
<keyword evidence="3 5" id="KW-1133">Transmembrane helix</keyword>
<dbReference type="RefSeq" id="WP_012199032.1">
    <property type="nucleotide sequence ID" value="NC_010001.1"/>
</dbReference>
<evidence type="ECO:0000313" key="8">
    <source>
        <dbReference type="Proteomes" id="UP000000370"/>
    </source>
</evidence>
<sequence>MNFIKVIYSTLRLQMKNSFARPMYRFCLIANPIVNTILLYHMFLNSNMDNFTTYVMLGAGLMGLWSCICFSSAGDINRERFSGTLSLIYITPTSFSVILLGKVIGNTILSFVSLVISFLTALLFYQAPIHIEEMGYLMLAIFAAMICFITISILIAYLLTLSRKTQLYMNCIEVPIIFICGFLFPVEILPSWVQPISYILAPTWAVKLIRLSVAGFTDSLIYFKTLGILCLITILYVIGILLIYKLIDREVRIRASLELS</sequence>
<dbReference type="PANTHER" id="PTHR43229:SF6">
    <property type="entry name" value="ABC-TYPE MULTIDRUG TRANSPORT SYSTEM, PERMEASE COMPONENT"/>
    <property type="match status" value="1"/>
</dbReference>
<evidence type="ECO:0000256" key="5">
    <source>
        <dbReference type="RuleBase" id="RU361157"/>
    </source>
</evidence>
<accession>A9KM43</accession>
<dbReference type="eggNOG" id="COG0842">
    <property type="taxonomic scope" value="Bacteria"/>
</dbReference>
<feature type="transmembrane region" description="Helical" evidence="5">
    <location>
        <begin position="23"/>
        <end position="43"/>
    </location>
</feature>
<dbReference type="InterPro" id="IPR013525">
    <property type="entry name" value="ABC2_TM"/>
</dbReference>
<gene>
    <name evidence="7" type="ordered locus">Cphy_1006</name>
</gene>
<dbReference type="STRING" id="357809.Cphy_1006"/>
<evidence type="ECO:0000256" key="2">
    <source>
        <dbReference type="ARBA" id="ARBA00022692"/>
    </source>
</evidence>
<dbReference type="InterPro" id="IPR000412">
    <property type="entry name" value="ABC_2_transport"/>
</dbReference>
<organism evidence="7 8">
    <name type="scientific">Lachnoclostridium phytofermentans (strain ATCC 700394 / DSM 18823 / ISDg)</name>
    <name type="common">Clostridium phytofermentans</name>
    <dbReference type="NCBI Taxonomy" id="357809"/>
    <lineage>
        <taxon>Bacteria</taxon>
        <taxon>Bacillati</taxon>
        <taxon>Bacillota</taxon>
        <taxon>Clostridia</taxon>
        <taxon>Lachnospirales</taxon>
        <taxon>Lachnospiraceae</taxon>
    </lineage>
</organism>
<dbReference type="PROSITE" id="PS51012">
    <property type="entry name" value="ABC_TM2"/>
    <property type="match status" value="1"/>
</dbReference>
<dbReference type="OrthoDB" id="9776218at2"/>
<dbReference type="InterPro" id="IPR051784">
    <property type="entry name" value="Nod_factor_ABC_transporter"/>
</dbReference>
<dbReference type="GO" id="GO:0140359">
    <property type="term" value="F:ABC-type transporter activity"/>
    <property type="evidence" value="ECO:0007669"/>
    <property type="project" value="InterPro"/>
</dbReference>
<dbReference type="AlphaFoldDB" id="A9KM43"/>
<feature type="domain" description="ABC transmembrane type-2" evidence="6">
    <location>
        <begin position="13"/>
        <end position="246"/>
    </location>
</feature>
<dbReference type="PANTHER" id="PTHR43229">
    <property type="entry name" value="NODULATION PROTEIN J"/>
    <property type="match status" value="1"/>
</dbReference>
<feature type="transmembrane region" description="Helical" evidence="5">
    <location>
        <begin position="81"/>
        <end position="101"/>
    </location>
</feature>
<feature type="transmembrane region" description="Helical" evidence="5">
    <location>
        <begin position="221"/>
        <end position="244"/>
    </location>
</feature>
<comment type="similarity">
    <text evidence="5">Belongs to the ABC-2 integral membrane protein family.</text>
</comment>
<dbReference type="GO" id="GO:0043190">
    <property type="term" value="C:ATP-binding cassette (ABC) transporter complex"/>
    <property type="evidence" value="ECO:0007669"/>
    <property type="project" value="InterPro"/>
</dbReference>
<evidence type="ECO:0000256" key="1">
    <source>
        <dbReference type="ARBA" id="ARBA00004141"/>
    </source>
</evidence>
<name>A9KM43_LACP7</name>
<dbReference type="PIRSF" id="PIRSF006648">
    <property type="entry name" value="DrrB"/>
    <property type="match status" value="1"/>
</dbReference>
<evidence type="ECO:0000259" key="6">
    <source>
        <dbReference type="PROSITE" id="PS51012"/>
    </source>
</evidence>
<evidence type="ECO:0000313" key="7">
    <source>
        <dbReference type="EMBL" id="ABX41386.1"/>
    </source>
</evidence>
<feature type="transmembrane region" description="Helical" evidence="5">
    <location>
        <begin position="137"/>
        <end position="159"/>
    </location>
</feature>
<keyword evidence="8" id="KW-1185">Reference proteome</keyword>
<protein>
    <recommendedName>
        <fullName evidence="5">Transport permease protein</fullName>
    </recommendedName>
</protein>
<dbReference type="KEGG" id="cpy:Cphy_1006"/>
<dbReference type="PRINTS" id="PR00164">
    <property type="entry name" value="ABC2TRNSPORT"/>
</dbReference>
<dbReference type="Proteomes" id="UP000000370">
    <property type="component" value="Chromosome"/>
</dbReference>
<reference evidence="8" key="1">
    <citation type="submission" date="2007-11" db="EMBL/GenBank/DDBJ databases">
        <title>Complete genome sequence of Clostridium phytofermentans ISDg.</title>
        <authorList>
            <person name="Leschine S.B."/>
            <person name="Warnick T.A."/>
            <person name="Blanchard J.L."/>
            <person name="Schnell D.J."/>
            <person name="Petit E.L."/>
            <person name="LaTouf W.G."/>
            <person name="Copeland A."/>
            <person name="Lucas S."/>
            <person name="Lapidus A."/>
            <person name="Barry K."/>
            <person name="Glavina del Rio T."/>
            <person name="Dalin E."/>
            <person name="Tice H."/>
            <person name="Pitluck S."/>
            <person name="Kiss H."/>
            <person name="Brettin T."/>
            <person name="Bruce D."/>
            <person name="Detter J.C."/>
            <person name="Han C."/>
            <person name="Kuske C."/>
            <person name="Schmutz J."/>
            <person name="Larimer F."/>
            <person name="Land M."/>
            <person name="Hauser L."/>
            <person name="Kyrpides N."/>
            <person name="Kim E.A."/>
            <person name="Richardson P."/>
        </authorList>
    </citation>
    <scope>NUCLEOTIDE SEQUENCE [LARGE SCALE GENOMIC DNA]</scope>
    <source>
        <strain evidence="8">ATCC 700394 / DSM 18823 / ISDg</strain>
    </source>
</reference>
<keyword evidence="4 5" id="KW-0472">Membrane</keyword>
<feature type="transmembrane region" description="Helical" evidence="5">
    <location>
        <begin position="55"/>
        <end position="74"/>
    </location>
</feature>
<proteinExistence type="inferred from homology"/>
<dbReference type="InterPro" id="IPR047817">
    <property type="entry name" value="ABC2_TM_bact-type"/>
</dbReference>
<keyword evidence="2 5" id="KW-0812">Transmembrane</keyword>
<feature type="transmembrane region" description="Helical" evidence="5">
    <location>
        <begin position="107"/>
        <end position="125"/>
    </location>
</feature>
<keyword evidence="5" id="KW-0813">Transport</keyword>
<evidence type="ECO:0000256" key="3">
    <source>
        <dbReference type="ARBA" id="ARBA00022989"/>
    </source>
</evidence>